<dbReference type="PROSITE" id="PS00636">
    <property type="entry name" value="DNAJ_1"/>
    <property type="match status" value="1"/>
</dbReference>
<feature type="domain" description="J" evidence="8">
    <location>
        <begin position="120"/>
        <end position="185"/>
    </location>
</feature>
<evidence type="ECO:0000256" key="7">
    <source>
        <dbReference type="SAM" id="Phobius"/>
    </source>
</evidence>
<dbReference type="GO" id="GO:0051087">
    <property type="term" value="F:protein-folding chaperone binding"/>
    <property type="evidence" value="ECO:0007669"/>
    <property type="project" value="TreeGrafter"/>
</dbReference>
<dbReference type="Pfam" id="PF00226">
    <property type="entry name" value="DnaJ"/>
    <property type="match status" value="1"/>
</dbReference>
<dbReference type="STRING" id="334426.A0A0R3PV96"/>
<dbReference type="PANTHER" id="PTHR44360">
    <property type="entry name" value="DNAJ HOMOLOG SUBFAMILY B MEMBER 9"/>
    <property type="match status" value="1"/>
</dbReference>
<dbReference type="CDD" id="cd06257">
    <property type="entry name" value="DnaJ"/>
    <property type="match status" value="1"/>
</dbReference>
<feature type="compositionally biased region" description="Basic and acidic residues" evidence="6">
    <location>
        <begin position="305"/>
        <end position="318"/>
    </location>
</feature>
<keyword evidence="10" id="KW-1185">Reference proteome</keyword>
<proteinExistence type="predicted"/>
<evidence type="ECO:0000313" key="10">
    <source>
        <dbReference type="Proteomes" id="UP000267027"/>
    </source>
</evidence>
<dbReference type="Gene3D" id="1.10.287.110">
    <property type="entry name" value="DnaJ domain"/>
    <property type="match status" value="2"/>
</dbReference>
<dbReference type="PROSITE" id="PS50076">
    <property type="entry name" value="DNAJ_2"/>
    <property type="match status" value="1"/>
</dbReference>
<dbReference type="SUPFAM" id="SSF46565">
    <property type="entry name" value="Chaperone J-domain"/>
    <property type="match status" value="2"/>
</dbReference>
<evidence type="ECO:0000313" key="9">
    <source>
        <dbReference type="EMBL" id="VDM61513.1"/>
    </source>
</evidence>
<keyword evidence="7" id="KW-0812">Transmembrane</keyword>
<dbReference type="InterPro" id="IPR018253">
    <property type="entry name" value="DnaJ_domain_CS"/>
</dbReference>
<protein>
    <recommendedName>
        <fullName evidence="2">DnaJ homolog subfamily B member 9</fullName>
    </recommendedName>
    <alternativeName>
        <fullName evidence="3">Endoplasmic reticulum DNA J domain-containing protein 4</fullName>
    </alternativeName>
</protein>
<reference evidence="11" key="1">
    <citation type="submission" date="2017-02" db="UniProtKB">
        <authorList>
            <consortium name="WormBaseParasite"/>
        </authorList>
    </citation>
    <scope>IDENTIFICATION</scope>
</reference>
<dbReference type="SMART" id="SM00271">
    <property type="entry name" value="DnaJ"/>
    <property type="match status" value="2"/>
</dbReference>
<keyword evidence="7" id="KW-1133">Transmembrane helix</keyword>
<keyword evidence="1" id="KW-0143">Chaperone</keyword>
<dbReference type="PRINTS" id="PR00625">
    <property type="entry name" value="JDOMAIN"/>
</dbReference>
<evidence type="ECO:0000256" key="1">
    <source>
        <dbReference type="ARBA" id="ARBA00023186"/>
    </source>
</evidence>
<dbReference type="InterPro" id="IPR051948">
    <property type="entry name" value="Hsp70_co-chaperone_J-domain"/>
</dbReference>
<evidence type="ECO:0000256" key="2">
    <source>
        <dbReference type="ARBA" id="ARBA00040158"/>
    </source>
</evidence>
<evidence type="ECO:0000256" key="6">
    <source>
        <dbReference type="SAM" id="MobiDB-lite"/>
    </source>
</evidence>
<name>A0A0R3PV96_ANGCS</name>
<comment type="function">
    <text evidence="4">Co-chaperone for Hsp70 protein HSPA5/BiP that acts as a key repressor of the ERN1/IRE1-mediated unfolded protein response (UPR). J domain-containing co-chaperones stimulate the ATPase activity of Hsp70 proteins and are required for efficient substrate recognition by Hsp70 proteins. In the unstressed endoplasmic reticulum, interacts with the luminal region of ERN1/IRE1 and selectively recruits HSPA5/BiP: HSPA5/BiP disrupts the dimerization of the active ERN1/IRE1 luminal region, thereby inactivating ERN1/IRE1. Also involved in endoplasmic reticulum-associated degradation (ERAD) of misfolded proteins. Required for survival of B-cell progenitors and normal antibody production.</text>
</comment>
<keyword evidence="7" id="KW-0472">Membrane</keyword>
<reference evidence="9 10" key="2">
    <citation type="submission" date="2018-11" db="EMBL/GenBank/DDBJ databases">
        <authorList>
            <consortium name="Pathogen Informatics"/>
        </authorList>
    </citation>
    <scope>NUCLEOTIDE SEQUENCE [LARGE SCALE GENOMIC DNA]</scope>
    <source>
        <strain evidence="9 10">Costa Rica</strain>
    </source>
</reference>
<evidence type="ECO:0000256" key="4">
    <source>
        <dbReference type="ARBA" id="ARBA00045428"/>
    </source>
</evidence>
<dbReference type="InterPro" id="IPR036869">
    <property type="entry name" value="J_dom_sf"/>
</dbReference>
<dbReference type="GO" id="GO:0036503">
    <property type="term" value="P:ERAD pathway"/>
    <property type="evidence" value="ECO:0007669"/>
    <property type="project" value="TreeGrafter"/>
</dbReference>
<dbReference type="InterPro" id="IPR001623">
    <property type="entry name" value="DnaJ_domain"/>
</dbReference>
<evidence type="ECO:0000259" key="8">
    <source>
        <dbReference type="PROSITE" id="PS50076"/>
    </source>
</evidence>
<feature type="region of interest" description="Disordered" evidence="6">
    <location>
        <begin position="298"/>
        <end position="340"/>
    </location>
</feature>
<dbReference type="GO" id="GO:0005783">
    <property type="term" value="C:endoplasmic reticulum"/>
    <property type="evidence" value="ECO:0007669"/>
    <property type="project" value="TreeGrafter"/>
</dbReference>
<evidence type="ECO:0000313" key="11">
    <source>
        <dbReference type="WBParaSite" id="ACOC_0000992701-mRNA-1"/>
    </source>
</evidence>
<dbReference type="EMBL" id="UYYA01004378">
    <property type="protein sequence ID" value="VDM61513.1"/>
    <property type="molecule type" value="Genomic_DNA"/>
</dbReference>
<dbReference type="WBParaSite" id="ACOC_0000992701-mRNA-1">
    <property type="protein sequence ID" value="ACOC_0000992701-mRNA-1"/>
    <property type="gene ID" value="ACOC_0000992701"/>
</dbReference>
<dbReference type="OrthoDB" id="376357at2759"/>
<evidence type="ECO:0000256" key="3">
    <source>
        <dbReference type="ARBA" id="ARBA00041533"/>
    </source>
</evidence>
<dbReference type="Proteomes" id="UP000267027">
    <property type="component" value="Unassembled WGS sequence"/>
</dbReference>
<dbReference type="PANTHER" id="PTHR44360:SF1">
    <property type="entry name" value="DNAJ HOMOLOG SUBFAMILY B MEMBER 9"/>
    <property type="match status" value="1"/>
</dbReference>
<feature type="transmembrane region" description="Helical" evidence="7">
    <location>
        <begin position="274"/>
        <end position="295"/>
    </location>
</feature>
<comment type="subunit">
    <text evidence="5">Interacts with HSPA5/BiP; interaction is direct. Interacts with ERN1/IRE1 (via the luminal region). Interacts with DERL1.</text>
</comment>
<sequence>MLLLGRPCAAVLSKRSVSYLPKKVNYYEILGVKSNASLEEIKTAFAKKSAEMKEAYDCLRNPKRRAAYDDQVVSSAGYLREATHLKFKKNTVIDLNRARDVAYSGPRRGSPQSGCHFRKDYYQILGLKRDATQRQIKAAYYELSKKYHPDVAGRDAGAQAKFIEITEAYECLKDPEKRRIYDNEGGYGHRQNEDRFKFKVWKEFNRMRNERESYDARMRREGEKLWEEFIKERATREHEFRTRYGAPGSFRYTWRWAAKNPTAHWNLVLLGRIFIAYMVCVVVVTFFQVVLSPLFHANTSSKSSRGHDVTEEQPKEENEATQFHYMNQPPPNYGTPWSDVISKSYPRPEIVDSRSVHDNLTSTPT</sequence>
<organism evidence="11">
    <name type="scientific">Angiostrongylus costaricensis</name>
    <name type="common">Nematode worm</name>
    <dbReference type="NCBI Taxonomy" id="334426"/>
    <lineage>
        <taxon>Eukaryota</taxon>
        <taxon>Metazoa</taxon>
        <taxon>Ecdysozoa</taxon>
        <taxon>Nematoda</taxon>
        <taxon>Chromadorea</taxon>
        <taxon>Rhabditida</taxon>
        <taxon>Rhabditina</taxon>
        <taxon>Rhabditomorpha</taxon>
        <taxon>Strongyloidea</taxon>
        <taxon>Metastrongylidae</taxon>
        <taxon>Angiostrongylus</taxon>
    </lineage>
</organism>
<gene>
    <name evidence="9" type="ORF">ACOC_LOCUS9928</name>
</gene>
<evidence type="ECO:0000256" key="5">
    <source>
        <dbReference type="ARBA" id="ARBA00046365"/>
    </source>
</evidence>
<dbReference type="AlphaFoldDB" id="A0A0R3PV96"/>
<accession>A0A0R3PV96</accession>
<dbReference type="GO" id="GO:0051787">
    <property type="term" value="F:misfolded protein binding"/>
    <property type="evidence" value="ECO:0007669"/>
    <property type="project" value="TreeGrafter"/>
</dbReference>